<protein>
    <submittedName>
        <fullName evidence="2">Uncharacterized protein</fullName>
    </submittedName>
</protein>
<evidence type="ECO:0000256" key="1">
    <source>
        <dbReference type="SAM" id="SignalP"/>
    </source>
</evidence>
<evidence type="ECO:0000313" key="2">
    <source>
        <dbReference type="EMBL" id="PWI33985.1"/>
    </source>
</evidence>
<feature type="signal peptide" evidence="1">
    <location>
        <begin position="1"/>
        <end position="19"/>
    </location>
</feature>
<dbReference type="OrthoDB" id="9833158at2"/>
<comment type="caution">
    <text evidence="2">The sequence shown here is derived from an EMBL/GenBank/DDBJ whole genome shotgun (WGS) entry which is preliminary data.</text>
</comment>
<proteinExistence type="predicted"/>
<organism evidence="2 3">
    <name type="scientific">Vibrio albus</name>
    <dbReference type="NCBI Taxonomy" id="2200953"/>
    <lineage>
        <taxon>Bacteria</taxon>
        <taxon>Pseudomonadati</taxon>
        <taxon>Pseudomonadota</taxon>
        <taxon>Gammaproteobacteria</taxon>
        <taxon>Vibrionales</taxon>
        <taxon>Vibrionaceae</taxon>
        <taxon>Vibrio</taxon>
    </lineage>
</organism>
<sequence length="173" mass="18394">MKYLILSMLAAILAIPAVAQDSQTASGQGADFDMAIGCGDFSSGSEANLDDPGMPEGTLTEAIRGQILSLCPDLQDAIDNDDDKTWQDVGATFKDTAEDIAADIALKVAVHYDYTTEFDDRSCQVIRINPGNQSKVMCDTNEGNPSVTCVELSGESIAEIQSLCDSWTSTTTP</sequence>
<dbReference type="Proteomes" id="UP000245362">
    <property type="component" value="Unassembled WGS sequence"/>
</dbReference>
<accession>A0A2U3BB78</accession>
<reference evidence="2 3" key="1">
    <citation type="submission" date="2018-05" db="EMBL/GenBank/DDBJ databases">
        <title>Vibrio limimaris sp. nov., isolated from marine sediment.</title>
        <authorList>
            <person name="Li C.-M."/>
        </authorList>
    </citation>
    <scope>NUCLEOTIDE SEQUENCE [LARGE SCALE GENOMIC DNA]</scope>
    <source>
        <strain evidence="2 3">E4404</strain>
    </source>
</reference>
<dbReference type="EMBL" id="QFWT01000003">
    <property type="protein sequence ID" value="PWI33985.1"/>
    <property type="molecule type" value="Genomic_DNA"/>
</dbReference>
<name>A0A2U3BB78_9VIBR</name>
<evidence type="ECO:0000313" key="3">
    <source>
        <dbReference type="Proteomes" id="UP000245362"/>
    </source>
</evidence>
<gene>
    <name evidence="2" type="ORF">DI392_07235</name>
</gene>
<keyword evidence="1" id="KW-0732">Signal</keyword>
<keyword evidence="3" id="KW-1185">Reference proteome</keyword>
<dbReference type="RefSeq" id="WP_109319237.1">
    <property type="nucleotide sequence ID" value="NZ_QFWT01000003.1"/>
</dbReference>
<dbReference type="AlphaFoldDB" id="A0A2U3BB78"/>
<feature type="chain" id="PRO_5015589207" evidence="1">
    <location>
        <begin position="20"/>
        <end position="173"/>
    </location>
</feature>